<reference evidence="2" key="2">
    <citation type="submission" date="2022-09" db="EMBL/GenBank/DDBJ databases">
        <title>Screening of the Specific SNP Markers Based on SIMC1 Gene in Three Oxyeleotris Species.</title>
        <authorList>
            <person name="Jiajia F. Jr"/>
            <person name="Dongmei M. Sr."/>
            <person name="Huaping Z. III."/>
        </authorList>
    </citation>
    <scope>NUCLEOTIDE SEQUENCE</scope>
</reference>
<organism evidence="2">
    <name type="scientific">Oxyeleotris lineolata</name>
    <name type="common">sleepy cod</name>
    <dbReference type="NCBI Taxonomy" id="308080"/>
    <lineage>
        <taxon>Eukaryota</taxon>
        <taxon>Metazoa</taxon>
        <taxon>Chordata</taxon>
        <taxon>Craniata</taxon>
        <taxon>Vertebrata</taxon>
        <taxon>Euteleostomi</taxon>
        <taxon>Actinopterygii</taxon>
        <taxon>Neopterygii</taxon>
        <taxon>Teleostei</taxon>
        <taxon>Neoteleostei</taxon>
        <taxon>Acanthomorphata</taxon>
        <taxon>Gobiaria</taxon>
        <taxon>Gobiiformes</taxon>
        <taxon>Eleotroidei</taxon>
        <taxon>Eleotridae</taxon>
        <taxon>Butinae</taxon>
        <taxon>Oxyeleotris</taxon>
    </lineage>
</organism>
<dbReference type="AlphaFoldDB" id="A0A977P1Q1"/>
<feature type="region of interest" description="Disordered" evidence="1">
    <location>
        <begin position="86"/>
        <end position="137"/>
    </location>
</feature>
<feature type="compositionally biased region" description="Basic and acidic residues" evidence="1">
    <location>
        <begin position="86"/>
        <end position="106"/>
    </location>
</feature>
<dbReference type="InterPro" id="IPR052119">
    <property type="entry name" value="ElonginBC-PRC2_ViralRestrict"/>
</dbReference>
<dbReference type="EMBL" id="MZ285849">
    <property type="protein sequence ID" value="UWW11017.1"/>
    <property type="molecule type" value="mRNA"/>
</dbReference>
<dbReference type="PANTHER" id="PTHR23187:SF3">
    <property type="entry name" value="SUMO-INTERACTING MOTIF-CONTAINING PROTEIN 1"/>
    <property type="match status" value="1"/>
</dbReference>
<feature type="compositionally biased region" description="Basic and acidic residues" evidence="1">
    <location>
        <begin position="115"/>
        <end position="124"/>
    </location>
</feature>
<protein>
    <submittedName>
        <fullName evidence="2">SUMO-interacting motif-containing protein 1</fullName>
    </submittedName>
</protein>
<evidence type="ECO:0000313" key="2">
    <source>
        <dbReference type="EMBL" id="UWW11017.1"/>
    </source>
</evidence>
<accession>A0A977P1Q1</accession>
<evidence type="ECO:0000256" key="1">
    <source>
        <dbReference type="SAM" id="MobiDB-lite"/>
    </source>
</evidence>
<name>A0A977P1Q1_9TELE</name>
<proteinExistence type="evidence at transcript level"/>
<feature type="region of interest" description="Disordered" evidence="1">
    <location>
        <begin position="304"/>
        <end position="343"/>
    </location>
</feature>
<dbReference type="PANTHER" id="PTHR23187">
    <property type="entry name" value="FLJ44216 PROTEIN-RELATED"/>
    <property type="match status" value="1"/>
</dbReference>
<dbReference type="GO" id="GO:0032184">
    <property type="term" value="F:SUMO polymer binding"/>
    <property type="evidence" value="ECO:0007669"/>
    <property type="project" value="TreeGrafter"/>
</dbReference>
<reference evidence="2" key="1">
    <citation type="submission" date="2021-05" db="EMBL/GenBank/DDBJ databases">
        <authorList>
            <person name="Fan J."/>
            <person name="Ma D."/>
            <person name="Zhu H."/>
        </authorList>
    </citation>
    <scope>NUCLEOTIDE SEQUENCE</scope>
</reference>
<feature type="compositionally biased region" description="Polar residues" evidence="1">
    <location>
        <begin position="306"/>
        <end position="336"/>
    </location>
</feature>
<sequence>MDAVITLSSDSDGESEVEIVGSYSNKNELLPLSSVRVEVNALNIKMPQHYSDLTDSSLTSTELNIFSRLDPPPPAVVDLTEEDLKDGADKEDSLPPDQCQKDETVTDPHQQSLKADFKSHEKSSRNSRKVVETTQVHNGLKPERRLLRSQKRLITKLYCHRMSSVVLKRLTFLEKHLKELSTSKYTVCLPETGKTMTLRLKQKDSSSITDCTGDLLNTTTLEGLKAPMETSQGQEEEEEAITLLGEAPLPPCSQADRSDLEHQISLPASTQNSDNLNLSLAIPSPAYASSSSDKAQSFLPKELRSLSPSLPVGTSTVQPETNESRNSSPAQASTFQCEDINSLPCTSPESKSIRLTKLDPLSDEVKFDEASMCCSLPPESSPAVSSVIDLDKQPFTYEEDFGGDSPVSFSWEESREEEEVRYELDTSAIQEDKHYVCPAALRKLVHGRAIVLIDDEERFRNPQMLCRQSLSLVYSTIDENYPEGTLQLLSDLLQPGYYPPKDITSHLLRSILLDQQSPNHICVQAFNLLMRTQRHHIVDRWSVPWDWELLSFVMEKQEHRCEVVRMLLEYVVQTLEDDFETKQATSAHYQSIAKVLLSFDQQFPHIRDICKWLFSAIMKSTDHNEIRDAQERDEHTRVVSIFQRMLSLALEVDCSPAICSAKLSQELFHMLISNVPLRAQRMLLLESLQSKLLRCKLLEHLLDYACPVKTSLPMSLSLLLHFLKNCTLSSDPIDGNEKWQRWEELVHHLWMLLLSYSNAMKGYLCSSKTEQRDRVGSLVYKPDDMVSKSAVREAVEAFLSRSQDDLGEALPLHVEESLTYLQDHLLDVCQC</sequence>